<protein>
    <submittedName>
        <fullName evidence="2">Uncharacterized protein</fullName>
    </submittedName>
</protein>
<dbReference type="RefSeq" id="WP_345517336.1">
    <property type="nucleotide sequence ID" value="NZ_BAAAXD010000045.1"/>
</dbReference>
<reference evidence="2 3" key="1">
    <citation type="submission" date="2024-09" db="EMBL/GenBank/DDBJ databases">
        <authorList>
            <person name="Sun Q."/>
            <person name="Mori K."/>
        </authorList>
    </citation>
    <scope>NUCLEOTIDE SEQUENCE [LARGE SCALE GENOMIC DNA]</scope>
    <source>
        <strain evidence="2 3">JCM 3331</strain>
    </source>
</reference>
<evidence type="ECO:0000313" key="3">
    <source>
        <dbReference type="Proteomes" id="UP001589710"/>
    </source>
</evidence>
<feature type="region of interest" description="Disordered" evidence="1">
    <location>
        <begin position="84"/>
        <end position="108"/>
    </location>
</feature>
<dbReference type="Proteomes" id="UP001589710">
    <property type="component" value="Unassembled WGS sequence"/>
</dbReference>
<proteinExistence type="predicted"/>
<evidence type="ECO:0000256" key="1">
    <source>
        <dbReference type="SAM" id="MobiDB-lite"/>
    </source>
</evidence>
<dbReference type="EMBL" id="JBHMCG010000222">
    <property type="protein sequence ID" value="MFB9579472.1"/>
    <property type="molecule type" value="Genomic_DNA"/>
</dbReference>
<evidence type="ECO:0000313" key="2">
    <source>
        <dbReference type="EMBL" id="MFB9579472.1"/>
    </source>
</evidence>
<comment type="caution">
    <text evidence="2">The sequence shown here is derived from an EMBL/GenBank/DDBJ whole genome shotgun (WGS) entry which is preliminary data.</text>
</comment>
<sequence>MRIELTWPRPDADDRTLTLALPDLPALRHASRLWTPAVLQRAVAYAEPVVAATAIAAGAGPLTRAALPYVLRFARQALDIGTSGAIVSRTARTPPHGSSSSAPRPPAS</sequence>
<accession>A0ABV5RQH3</accession>
<gene>
    <name evidence="2" type="ORF">ACFFTL_46315</name>
</gene>
<keyword evidence="3" id="KW-1185">Reference proteome</keyword>
<organism evidence="2 3">
    <name type="scientific">Streptomyces yanii</name>
    <dbReference type="NCBI Taxonomy" id="78510"/>
    <lineage>
        <taxon>Bacteria</taxon>
        <taxon>Bacillati</taxon>
        <taxon>Actinomycetota</taxon>
        <taxon>Actinomycetes</taxon>
        <taxon>Kitasatosporales</taxon>
        <taxon>Streptomycetaceae</taxon>
        <taxon>Streptomyces</taxon>
    </lineage>
</organism>
<name>A0ABV5RQH3_9ACTN</name>